<name>A0A8S1J4C0_9CHLO</name>
<comment type="similarity">
    <text evidence="4 14">Belongs to the tubulin family.</text>
</comment>
<dbReference type="SUPFAM" id="SSF55307">
    <property type="entry name" value="Tubulin C-terminal domain-like"/>
    <property type="match status" value="1"/>
</dbReference>
<keyword evidence="6 14" id="KW-0493">Microtubule</keyword>
<evidence type="ECO:0000256" key="7">
    <source>
        <dbReference type="ARBA" id="ARBA00022741"/>
    </source>
</evidence>
<sequence length="482" mass="52560">MSVVTLQIGQCGNQLGKCFLDTLAKELCSPGYDSQDWDVFFRHARSPSCCGQIARAVLIDTEPKAVHAALSGHRLCPNWSYSPRCAFTQQSGSGNNWALGFNGQGNIVQEAAMDIVRREVEQCDVLGGLLTLQSMAGGTGAGLGARIAETLRDEFPFASILNHCVWPHSSGEVVVQNYNALLTVSHLLEHANGVAIVENEVLHQACQQLYELRRPAFAHMNAVATKSLVCALLPSRTRSPGGKAAQAGCLLGSGVSRRYAIGAANPAGDTGWPGACRMPGQAGERRQTFRLHDWLEHLCAHPRYQLISLCSIPHVPARSMDYTTFTWQALLKRLKHMAATGAPLEGVHGWGDAADNRMGTSSNPTTVRNRSVANLLILRGKASGTADSSAFSDPSLYVGWNPEPLRVCSSTVRYAGCEMSAAMLSNSQRCVVPIRRAQGRAWEMFKSRAFLHHYERHGLEAADFRAVFARIEELLENYRLLC</sequence>
<dbReference type="Gene3D" id="1.10.287.600">
    <property type="entry name" value="Helix hairpin bin"/>
    <property type="match status" value="1"/>
</dbReference>
<evidence type="ECO:0000313" key="17">
    <source>
        <dbReference type="Proteomes" id="UP000708148"/>
    </source>
</evidence>
<dbReference type="GO" id="GO:0007017">
    <property type="term" value="P:microtubule-based process"/>
    <property type="evidence" value="ECO:0007669"/>
    <property type="project" value="InterPro"/>
</dbReference>
<dbReference type="PROSITE" id="PS00227">
    <property type="entry name" value="TUBULIN"/>
    <property type="match status" value="1"/>
</dbReference>
<dbReference type="GO" id="GO:0005814">
    <property type="term" value="C:centriole"/>
    <property type="evidence" value="ECO:0007669"/>
    <property type="project" value="UniProtKB-SubCell"/>
</dbReference>
<dbReference type="CDD" id="cd02189">
    <property type="entry name" value="delta_zeta_tubulin-like"/>
    <property type="match status" value="1"/>
</dbReference>
<protein>
    <recommendedName>
        <fullName evidence="5">Tubulin delta chain</fullName>
    </recommendedName>
    <alternativeName>
        <fullName evidence="12">Delta-tubulin</fullName>
    </alternativeName>
</protein>
<comment type="subcellular location">
    <subcellularLocation>
        <location evidence="3">Cell projection</location>
        <location evidence="3">Cilium</location>
    </subcellularLocation>
    <subcellularLocation>
        <location evidence="1">Cytoplasm</location>
        <location evidence="1">Cytoskeleton</location>
        <location evidence="1">Microtubule organizing center</location>
        <location evidence="1">Centrosome</location>
        <location evidence="1">Centriole</location>
    </subcellularLocation>
    <subcellularLocation>
        <location evidence="2">Nucleus</location>
    </subcellularLocation>
</comment>
<evidence type="ECO:0000256" key="13">
    <source>
        <dbReference type="ARBA" id="ARBA00046149"/>
    </source>
</evidence>
<gene>
    <name evidence="16" type="ORF">OSTQU699_LOCUS3690</name>
</gene>
<proteinExistence type="inferred from homology"/>
<evidence type="ECO:0000313" key="16">
    <source>
        <dbReference type="EMBL" id="CAD7698329.1"/>
    </source>
</evidence>
<dbReference type="SUPFAM" id="SSF52490">
    <property type="entry name" value="Tubulin nucleotide-binding domain-like"/>
    <property type="match status" value="1"/>
</dbReference>
<dbReference type="InterPro" id="IPR000217">
    <property type="entry name" value="Tubulin"/>
</dbReference>
<evidence type="ECO:0000256" key="14">
    <source>
        <dbReference type="RuleBase" id="RU000352"/>
    </source>
</evidence>
<evidence type="ECO:0000256" key="5">
    <source>
        <dbReference type="ARBA" id="ARBA00014184"/>
    </source>
</evidence>
<dbReference type="GO" id="GO:0005525">
    <property type="term" value="F:GTP binding"/>
    <property type="evidence" value="ECO:0007669"/>
    <property type="project" value="UniProtKB-UniRule"/>
</dbReference>
<accession>A0A8S1J4C0</accession>
<reference evidence="16" key="1">
    <citation type="submission" date="2020-12" db="EMBL/GenBank/DDBJ databases">
        <authorList>
            <person name="Iha C."/>
        </authorList>
    </citation>
    <scope>NUCLEOTIDE SEQUENCE</scope>
</reference>
<dbReference type="OrthoDB" id="10250004at2759"/>
<dbReference type="GO" id="GO:0005874">
    <property type="term" value="C:microtubule"/>
    <property type="evidence" value="ECO:0007669"/>
    <property type="project" value="UniProtKB-KW"/>
</dbReference>
<evidence type="ECO:0000256" key="2">
    <source>
        <dbReference type="ARBA" id="ARBA00004123"/>
    </source>
</evidence>
<dbReference type="InterPro" id="IPR023123">
    <property type="entry name" value="Tubulin_C"/>
</dbReference>
<dbReference type="InterPro" id="IPR036525">
    <property type="entry name" value="Tubulin/FtsZ_GTPase_sf"/>
</dbReference>
<evidence type="ECO:0000256" key="1">
    <source>
        <dbReference type="ARBA" id="ARBA00004114"/>
    </source>
</evidence>
<evidence type="ECO:0000256" key="9">
    <source>
        <dbReference type="ARBA" id="ARBA00023134"/>
    </source>
</evidence>
<dbReference type="PRINTS" id="PR01224">
    <property type="entry name" value="DELTATUBULIN"/>
</dbReference>
<dbReference type="GO" id="GO:0030030">
    <property type="term" value="P:cell projection organization"/>
    <property type="evidence" value="ECO:0007669"/>
    <property type="project" value="UniProtKB-KW"/>
</dbReference>
<evidence type="ECO:0000256" key="4">
    <source>
        <dbReference type="ARBA" id="ARBA00009636"/>
    </source>
</evidence>
<evidence type="ECO:0000256" key="3">
    <source>
        <dbReference type="ARBA" id="ARBA00004138"/>
    </source>
</evidence>
<keyword evidence="17" id="KW-1185">Reference proteome</keyword>
<dbReference type="AlphaFoldDB" id="A0A8S1J4C0"/>
<dbReference type="GO" id="GO:0005929">
    <property type="term" value="C:cilium"/>
    <property type="evidence" value="ECO:0007669"/>
    <property type="project" value="UniProtKB-SubCell"/>
</dbReference>
<evidence type="ECO:0000256" key="8">
    <source>
        <dbReference type="ARBA" id="ARBA00022794"/>
    </source>
</evidence>
<keyword evidence="9 14" id="KW-0342">GTP-binding</keyword>
<evidence type="ECO:0000256" key="6">
    <source>
        <dbReference type="ARBA" id="ARBA00022701"/>
    </source>
</evidence>
<dbReference type="InterPro" id="IPR003008">
    <property type="entry name" value="Tubulin_FtsZ_GTPase"/>
</dbReference>
<dbReference type="InterPro" id="IPR008280">
    <property type="entry name" value="Tub_FtsZ_C"/>
</dbReference>
<dbReference type="Gene3D" id="3.40.50.1440">
    <property type="entry name" value="Tubulin/FtsZ, GTPase domain"/>
    <property type="match status" value="1"/>
</dbReference>
<dbReference type="Proteomes" id="UP000708148">
    <property type="component" value="Unassembled WGS sequence"/>
</dbReference>
<comment type="function">
    <text evidence="13">Acts as a positive regulator of hedgehog signaling and regulates ciliary function.</text>
</comment>
<keyword evidence="10" id="KW-0539">Nucleus</keyword>
<dbReference type="GO" id="GO:0005634">
    <property type="term" value="C:nucleus"/>
    <property type="evidence" value="ECO:0007669"/>
    <property type="project" value="UniProtKB-SubCell"/>
</dbReference>
<dbReference type="InterPro" id="IPR017975">
    <property type="entry name" value="Tubulin_CS"/>
</dbReference>
<dbReference type="PANTHER" id="PTHR11588">
    <property type="entry name" value="TUBULIN"/>
    <property type="match status" value="1"/>
</dbReference>
<dbReference type="Pfam" id="PF00091">
    <property type="entry name" value="Tubulin"/>
    <property type="match status" value="1"/>
</dbReference>
<comment type="caution">
    <text evidence="16">The sequence shown here is derived from an EMBL/GenBank/DDBJ whole genome shotgun (WGS) entry which is preliminary data.</text>
</comment>
<dbReference type="GO" id="GO:0005200">
    <property type="term" value="F:structural constituent of cytoskeleton"/>
    <property type="evidence" value="ECO:0007669"/>
    <property type="project" value="InterPro"/>
</dbReference>
<dbReference type="PRINTS" id="PR01161">
    <property type="entry name" value="TUBULIN"/>
</dbReference>
<keyword evidence="8" id="KW-0970">Cilium biogenesis/degradation</keyword>
<dbReference type="EMBL" id="CAJHUC010000809">
    <property type="protein sequence ID" value="CAD7698329.1"/>
    <property type="molecule type" value="Genomic_DNA"/>
</dbReference>
<evidence type="ECO:0000256" key="10">
    <source>
        <dbReference type="ARBA" id="ARBA00023242"/>
    </source>
</evidence>
<evidence type="ECO:0000259" key="15">
    <source>
        <dbReference type="SMART" id="SM00864"/>
    </source>
</evidence>
<dbReference type="SMART" id="SM00864">
    <property type="entry name" value="Tubulin"/>
    <property type="match status" value="1"/>
</dbReference>
<evidence type="ECO:0000256" key="11">
    <source>
        <dbReference type="ARBA" id="ARBA00023273"/>
    </source>
</evidence>
<dbReference type="InterPro" id="IPR002967">
    <property type="entry name" value="Delta_tubulin"/>
</dbReference>
<organism evidence="16 17">
    <name type="scientific">Ostreobium quekettii</name>
    <dbReference type="NCBI Taxonomy" id="121088"/>
    <lineage>
        <taxon>Eukaryota</taxon>
        <taxon>Viridiplantae</taxon>
        <taxon>Chlorophyta</taxon>
        <taxon>core chlorophytes</taxon>
        <taxon>Ulvophyceae</taxon>
        <taxon>TCBD clade</taxon>
        <taxon>Bryopsidales</taxon>
        <taxon>Ostreobineae</taxon>
        <taxon>Ostreobiaceae</taxon>
        <taxon>Ostreobium</taxon>
    </lineage>
</organism>
<keyword evidence="11" id="KW-0966">Cell projection</keyword>
<keyword evidence="7 14" id="KW-0547">Nucleotide-binding</keyword>
<evidence type="ECO:0000256" key="12">
    <source>
        <dbReference type="ARBA" id="ARBA00030594"/>
    </source>
</evidence>
<feature type="domain" description="Tubulin/FtsZ GTPase" evidence="15">
    <location>
        <begin position="37"/>
        <end position="237"/>
    </location>
</feature>